<proteinExistence type="predicted"/>
<reference evidence="2 3" key="1">
    <citation type="journal article" date="2017" name="Antonie Van Leeuwenhoek">
        <title>Rhizobium rhizosphaerae sp. nov., a novel species isolated from rice rhizosphere.</title>
        <authorList>
            <person name="Zhao J.J."/>
            <person name="Zhang J."/>
            <person name="Zhang R.J."/>
            <person name="Zhang C.W."/>
            <person name="Yin H.Q."/>
            <person name="Zhang X.X."/>
        </authorList>
    </citation>
    <scope>NUCLEOTIDE SEQUENCE [LARGE SCALE GENOMIC DNA]</scope>
    <source>
        <strain evidence="2 3">BSs20135</strain>
    </source>
</reference>
<gene>
    <name evidence="2" type="ORF">GARC_3405</name>
</gene>
<keyword evidence="1" id="KW-0732">Signal</keyword>
<dbReference type="SUPFAM" id="SSF52266">
    <property type="entry name" value="SGNH hydrolase"/>
    <property type="match status" value="1"/>
</dbReference>
<dbReference type="STRING" id="493475.GARC_3405"/>
<organism evidence="2 3">
    <name type="scientific">Paraglaciecola arctica BSs20135</name>
    <dbReference type="NCBI Taxonomy" id="493475"/>
    <lineage>
        <taxon>Bacteria</taxon>
        <taxon>Pseudomonadati</taxon>
        <taxon>Pseudomonadota</taxon>
        <taxon>Gammaproteobacteria</taxon>
        <taxon>Alteromonadales</taxon>
        <taxon>Alteromonadaceae</taxon>
        <taxon>Paraglaciecola</taxon>
    </lineage>
</organism>
<dbReference type="GO" id="GO:0016788">
    <property type="term" value="F:hydrolase activity, acting on ester bonds"/>
    <property type="evidence" value="ECO:0007669"/>
    <property type="project" value="UniProtKB-ARBA"/>
</dbReference>
<sequence>MFRLRILWGVLAALIFTCNSIAEPNKLSPTVTSVDAPAKVLFIGNSYSYYNNGIATMYSNLLRTSGLWRNGEFGTRQKTISGGRLAEHLAGISELLTLPNTQSWDVVILQEYSNGPIKNSKSIKEFQQSSGELAKIIREHDATPVFFMTWAYNGNQAMVQQLRDAYVTQANKLNMLVVPVGLAFAASQEKFPAIELYNKDVQGLDEQGQVVYSAIEKHPSLAGSYLAACVFYATLQGKPPAGISYTAGLSQEQARQLQDLGWQTSQQFLKNL</sequence>
<feature type="signal peptide" evidence="1">
    <location>
        <begin position="1"/>
        <end position="22"/>
    </location>
</feature>
<evidence type="ECO:0008006" key="4">
    <source>
        <dbReference type="Google" id="ProtNLM"/>
    </source>
</evidence>
<dbReference type="InterPro" id="IPR036514">
    <property type="entry name" value="SGNH_hydro_sf"/>
</dbReference>
<evidence type="ECO:0000313" key="3">
    <source>
        <dbReference type="Proteomes" id="UP000006327"/>
    </source>
</evidence>
<dbReference type="Proteomes" id="UP000006327">
    <property type="component" value="Unassembled WGS sequence"/>
</dbReference>
<dbReference type="eggNOG" id="COG2755">
    <property type="taxonomic scope" value="Bacteria"/>
</dbReference>
<dbReference type="Gene3D" id="3.40.50.1110">
    <property type="entry name" value="SGNH hydrolase"/>
    <property type="match status" value="1"/>
</dbReference>
<protein>
    <recommendedName>
        <fullName evidence="4">SGNH hydrolase-type esterase domain-containing protein</fullName>
    </recommendedName>
</protein>
<evidence type="ECO:0000256" key="1">
    <source>
        <dbReference type="SAM" id="SignalP"/>
    </source>
</evidence>
<dbReference type="AlphaFoldDB" id="K6YUI9"/>
<dbReference type="RefSeq" id="WP_007622218.1">
    <property type="nucleotide sequence ID" value="NZ_BAEO01000051.1"/>
</dbReference>
<dbReference type="OrthoDB" id="9792428at2"/>
<comment type="caution">
    <text evidence="2">The sequence shown here is derived from an EMBL/GenBank/DDBJ whole genome shotgun (WGS) entry which is preliminary data.</text>
</comment>
<name>K6YUI9_9ALTE</name>
<accession>K6YUI9</accession>
<keyword evidence="3" id="KW-1185">Reference proteome</keyword>
<feature type="chain" id="PRO_5003897608" description="SGNH hydrolase-type esterase domain-containing protein" evidence="1">
    <location>
        <begin position="23"/>
        <end position="272"/>
    </location>
</feature>
<evidence type="ECO:0000313" key="2">
    <source>
        <dbReference type="EMBL" id="GAC20363.1"/>
    </source>
</evidence>
<dbReference type="EMBL" id="BAEO01000051">
    <property type="protein sequence ID" value="GAC20363.1"/>
    <property type="molecule type" value="Genomic_DNA"/>
</dbReference>